<proteinExistence type="predicted"/>
<dbReference type="SFLD" id="SFLDG01140">
    <property type="entry name" value="C2.B:_Phosphomannomutase_and_P"/>
    <property type="match status" value="1"/>
</dbReference>
<dbReference type="AlphaFoldDB" id="A0A369C2G6"/>
<dbReference type="GO" id="GO:0000287">
    <property type="term" value="F:magnesium ion binding"/>
    <property type="evidence" value="ECO:0007669"/>
    <property type="project" value="UniProtKB-ARBA"/>
</dbReference>
<name>A0A369C2G6_9GAMM</name>
<dbReference type="RefSeq" id="WP_114280505.1">
    <property type="nucleotide sequence ID" value="NZ_QPJY01000008.1"/>
</dbReference>
<keyword evidence="4" id="KW-1185">Reference proteome</keyword>
<dbReference type="SFLD" id="SFLDG01141">
    <property type="entry name" value="C2.B.1:_Sucrose_Phosphatase_Li"/>
    <property type="match status" value="1"/>
</dbReference>
<feature type="domain" description="Sucrose phosphatase-like" evidence="2">
    <location>
        <begin position="4"/>
        <end position="270"/>
    </location>
</feature>
<evidence type="ECO:0000313" key="3">
    <source>
        <dbReference type="EMBL" id="RCX28089.1"/>
    </source>
</evidence>
<dbReference type="EMBL" id="QPJY01000008">
    <property type="protein sequence ID" value="RCX28089.1"/>
    <property type="molecule type" value="Genomic_DNA"/>
</dbReference>
<protein>
    <recommendedName>
        <fullName evidence="2">Sucrose phosphatase-like domain-containing protein</fullName>
    </recommendedName>
</protein>
<dbReference type="Pfam" id="PF05116">
    <property type="entry name" value="S6PP"/>
    <property type="match status" value="1"/>
</dbReference>
<dbReference type="OrthoDB" id="9815690at2"/>
<dbReference type="SUPFAM" id="SSF56784">
    <property type="entry name" value="HAD-like"/>
    <property type="match status" value="1"/>
</dbReference>
<keyword evidence="1" id="KW-0378">Hydrolase</keyword>
<dbReference type="PANTHER" id="PTHR46521:SF4">
    <property type="entry name" value="SUCROSE-PHOSPHATASE 2-RELATED"/>
    <property type="match status" value="1"/>
</dbReference>
<reference evidence="3 4" key="1">
    <citation type="submission" date="2018-07" db="EMBL/GenBank/DDBJ databases">
        <title>Genomic Encyclopedia of Type Strains, Phase IV (KMG-IV): sequencing the most valuable type-strain genomes for metagenomic binning, comparative biology and taxonomic classification.</title>
        <authorList>
            <person name="Goeker M."/>
        </authorList>
    </citation>
    <scope>NUCLEOTIDE SEQUENCE [LARGE SCALE GENOMIC DNA]</scope>
    <source>
        <strain evidence="3 4">DSM 26407</strain>
    </source>
</reference>
<evidence type="ECO:0000259" key="2">
    <source>
        <dbReference type="Pfam" id="PF05116"/>
    </source>
</evidence>
<dbReference type="InterPro" id="IPR023214">
    <property type="entry name" value="HAD_sf"/>
</dbReference>
<dbReference type="InterPro" id="IPR036412">
    <property type="entry name" value="HAD-like_sf"/>
</dbReference>
<dbReference type="GO" id="GO:0016791">
    <property type="term" value="F:phosphatase activity"/>
    <property type="evidence" value="ECO:0007669"/>
    <property type="project" value="UniProtKB-ARBA"/>
</dbReference>
<gene>
    <name evidence="3" type="ORF">DFQ59_108117</name>
</gene>
<dbReference type="InterPro" id="IPR006380">
    <property type="entry name" value="SPP-like_dom"/>
</dbReference>
<sequence length="286" mass="31198">MSEPLLLCSDLDRTLLPNGSQPESPLARPLLRALARRPEVRIAYVSGRDLGLLREAIRDYDLPAPDFAIGDVGTTLYTVEGESWRPSAAWAEEIAPDWSGLGREALAECLAELETLTPQEPEKQNTFKLSYYAPEDEDRDLLLAEMRERLEPLGIRASLIWSIDEEGRTALVDVLPAGATKLHAVRFLHRRLGIPERRLVFAGDSGNDLPVVTSGVQSVLVRNAFPDVVAEARGSLAAQGLEARLYVAEGGFLGLNGNYSAGVLEGLAHFLPETRAWLAVAHAGLK</sequence>
<accession>A0A369C2G6</accession>
<dbReference type="Gene3D" id="3.40.50.1000">
    <property type="entry name" value="HAD superfamily/HAD-like"/>
    <property type="match status" value="1"/>
</dbReference>
<dbReference type="Gene3D" id="3.90.1070.10">
    <property type="match status" value="1"/>
</dbReference>
<dbReference type="InterPro" id="IPR051518">
    <property type="entry name" value="Sucrose_Phosphatase"/>
</dbReference>
<dbReference type="NCBIfam" id="TIGR01484">
    <property type="entry name" value="HAD-SF-IIB"/>
    <property type="match status" value="1"/>
</dbReference>
<dbReference type="SFLD" id="SFLDS00003">
    <property type="entry name" value="Haloacid_Dehalogenase"/>
    <property type="match status" value="1"/>
</dbReference>
<comment type="caution">
    <text evidence="3">The sequence shown here is derived from an EMBL/GenBank/DDBJ whole genome shotgun (WGS) entry which is preliminary data.</text>
</comment>
<evidence type="ECO:0000256" key="1">
    <source>
        <dbReference type="ARBA" id="ARBA00022801"/>
    </source>
</evidence>
<dbReference type="Proteomes" id="UP000252707">
    <property type="component" value="Unassembled WGS sequence"/>
</dbReference>
<evidence type="ECO:0000313" key="4">
    <source>
        <dbReference type="Proteomes" id="UP000252707"/>
    </source>
</evidence>
<organism evidence="3 4">
    <name type="scientific">Thioalbus denitrificans</name>
    <dbReference type="NCBI Taxonomy" id="547122"/>
    <lineage>
        <taxon>Bacteria</taxon>
        <taxon>Pseudomonadati</taxon>
        <taxon>Pseudomonadota</taxon>
        <taxon>Gammaproteobacteria</taxon>
        <taxon>Chromatiales</taxon>
        <taxon>Ectothiorhodospiraceae</taxon>
        <taxon>Thioalbus</taxon>
    </lineage>
</organism>
<dbReference type="InterPro" id="IPR006379">
    <property type="entry name" value="HAD-SF_hydro_IIB"/>
</dbReference>
<dbReference type="PANTHER" id="PTHR46521">
    <property type="entry name" value="SUCROSE-PHOSPHATASE 2-RELATED"/>
    <property type="match status" value="1"/>
</dbReference>